<dbReference type="InterPro" id="IPR036388">
    <property type="entry name" value="WH-like_DNA-bd_sf"/>
</dbReference>
<comment type="caution">
    <text evidence="3">The sequence shown here is derived from an EMBL/GenBank/DDBJ whole genome shotgun (WGS) entry which is preliminary data.</text>
</comment>
<reference evidence="3 4" key="1">
    <citation type="submission" date="2017-04" db="EMBL/GenBank/DDBJ databases">
        <title>Draft genome sequence of Tuber borchii Vittad., a whitish edible truffle.</title>
        <authorList>
            <consortium name="DOE Joint Genome Institute"/>
            <person name="Murat C."/>
            <person name="Kuo A."/>
            <person name="Barry K.W."/>
            <person name="Clum A."/>
            <person name="Dockter R.B."/>
            <person name="Fauchery L."/>
            <person name="Iotti M."/>
            <person name="Kohler A."/>
            <person name="Labutti K."/>
            <person name="Lindquist E.A."/>
            <person name="Lipzen A."/>
            <person name="Ohm R.A."/>
            <person name="Wang M."/>
            <person name="Grigoriev I.V."/>
            <person name="Zambonelli A."/>
            <person name="Martin F.M."/>
        </authorList>
    </citation>
    <scope>NUCLEOTIDE SEQUENCE [LARGE SCALE GENOMIC DNA]</scope>
    <source>
        <strain evidence="3 4">Tbo3840</strain>
    </source>
</reference>
<dbReference type="STRING" id="42251.A0A2T6ZHB4"/>
<dbReference type="AlphaFoldDB" id="A0A2T6ZHB4"/>
<dbReference type="OrthoDB" id="26094at2759"/>
<feature type="compositionally biased region" description="Polar residues" evidence="1">
    <location>
        <begin position="1"/>
        <end position="26"/>
    </location>
</feature>
<dbReference type="Proteomes" id="UP000244722">
    <property type="component" value="Unassembled WGS sequence"/>
</dbReference>
<feature type="region of interest" description="Disordered" evidence="1">
    <location>
        <begin position="1"/>
        <end position="53"/>
    </location>
</feature>
<accession>A0A2T6ZHB4</accession>
<protein>
    <recommendedName>
        <fullName evidence="2">TFIIF beta subunit HTH domain-containing protein</fullName>
    </recommendedName>
</protein>
<sequence>MEQFSTLETFLAPQGNSNHHPQSSPYRASRKRELGDDDSQYESDPFELRLPENSDGGGGAVYCLATFIERSRKRHRDSETPGEPKETTFRRPLKANKTSFVTKFRDDLVATPVRMEGTPTIYARPEAFKKEPRYSVITAVNAQMNLLRPGTVGELPSRKGKELLDKAYRMSKNDLISSLYELFESREYWYLKEFREKLSQLECYLKQVLKEIAT</sequence>
<dbReference type="Pfam" id="PF02270">
    <property type="entry name" value="TFIIF_beta"/>
    <property type="match status" value="1"/>
</dbReference>
<feature type="compositionally biased region" description="Acidic residues" evidence="1">
    <location>
        <begin position="35"/>
        <end position="45"/>
    </location>
</feature>
<organism evidence="3 4">
    <name type="scientific">Tuber borchii</name>
    <name type="common">White truffle</name>
    <dbReference type="NCBI Taxonomy" id="42251"/>
    <lineage>
        <taxon>Eukaryota</taxon>
        <taxon>Fungi</taxon>
        <taxon>Dikarya</taxon>
        <taxon>Ascomycota</taxon>
        <taxon>Pezizomycotina</taxon>
        <taxon>Pezizomycetes</taxon>
        <taxon>Pezizales</taxon>
        <taxon>Tuberaceae</taxon>
        <taxon>Tuber</taxon>
    </lineage>
</organism>
<dbReference type="SUPFAM" id="SSF46785">
    <property type="entry name" value="Winged helix' DNA-binding domain"/>
    <property type="match status" value="1"/>
</dbReference>
<dbReference type="InterPro" id="IPR036390">
    <property type="entry name" value="WH_DNA-bd_sf"/>
</dbReference>
<name>A0A2T6ZHB4_TUBBO</name>
<dbReference type="EMBL" id="NESQ01000266">
    <property type="protein sequence ID" value="PUU74872.1"/>
    <property type="molecule type" value="Genomic_DNA"/>
</dbReference>
<evidence type="ECO:0000259" key="2">
    <source>
        <dbReference type="Pfam" id="PF02270"/>
    </source>
</evidence>
<feature type="compositionally biased region" description="Basic and acidic residues" evidence="1">
    <location>
        <begin position="76"/>
        <end position="89"/>
    </location>
</feature>
<proteinExistence type="predicted"/>
<feature type="domain" description="TFIIF beta subunit HTH" evidence="2">
    <location>
        <begin position="169"/>
        <end position="214"/>
    </location>
</feature>
<dbReference type="InterPro" id="IPR040450">
    <property type="entry name" value="TFIIF_beta_HTH"/>
</dbReference>
<gene>
    <name evidence="3" type="ORF">B9Z19DRAFT_1132400</name>
</gene>
<feature type="region of interest" description="Disordered" evidence="1">
    <location>
        <begin position="72"/>
        <end position="91"/>
    </location>
</feature>
<evidence type="ECO:0000313" key="3">
    <source>
        <dbReference type="EMBL" id="PUU74872.1"/>
    </source>
</evidence>
<keyword evidence="4" id="KW-1185">Reference proteome</keyword>
<evidence type="ECO:0000256" key="1">
    <source>
        <dbReference type="SAM" id="MobiDB-lite"/>
    </source>
</evidence>
<dbReference type="Gene3D" id="1.10.10.10">
    <property type="entry name" value="Winged helix-like DNA-binding domain superfamily/Winged helix DNA-binding domain"/>
    <property type="match status" value="1"/>
</dbReference>
<evidence type="ECO:0000313" key="4">
    <source>
        <dbReference type="Proteomes" id="UP000244722"/>
    </source>
</evidence>